<sequence length="149" mass="15441">MDGAQRAYREPICGREQAWERRVTSAHAAEIKGSGHRARMEQGSTTENKCAGEENERRPSGAHGVGSDGPGIGGLGRGGGGEQRARTGAGIELGKVSRVRAVGNERVSGSSVLGGVGCRRRKGEARAVSGAISGMQCGRACVGTKRARR</sequence>
<dbReference type="EMBL" id="JARIHO010000062">
    <property type="protein sequence ID" value="KAJ7315389.1"/>
    <property type="molecule type" value="Genomic_DNA"/>
</dbReference>
<feature type="region of interest" description="Disordered" evidence="1">
    <location>
        <begin position="1"/>
        <end position="94"/>
    </location>
</feature>
<feature type="compositionally biased region" description="Basic and acidic residues" evidence="1">
    <location>
        <begin position="50"/>
        <end position="59"/>
    </location>
</feature>
<proteinExistence type="predicted"/>
<dbReference type="Proteomes" id="UP001218218">
    <property type="component" value="Unassembled WGS sequence"/>
</dbReference>
<organism evidence="2 3">
    <name type="scientific">Mycena albidolilacea</name>
    <dbReference type="NCBI Taxonomy" id="1033008"/>
    <lineage>
        <taxon>Eukaryota</taxon>
        <taxon>Fungi</taxon>
        <taxon>Dikarya</taxon>
        <taxon>Basidiomycota</taxon>
        <taxon>Agaricomycotina</taxon>
        <taxon>Agaricomycetes</taxon>
        <taxon>Agaricomycetidae</taxon>
        <taxon>Agaricales</taxon>
        <taxon>Marasmiineae</taxon>
        <taxon>Mycenaceae</taxon>
        <taxon>Mycena</taxon>
    </lineage>
</organism>
<evidence type="ECO:0000313" key="3">
    <source>
        <dbReference type="Proteomes" id="UP001218218"/>
    </source>
</evidence>
<feature type="compositionally biased region" description="Basic and acidic residues" evidence="1">
    <location>
        <begin position="7"/>
        <end position="23"/>
    </location>
</feature>
<feature type="compositionally biased region" description="Gly residues" evidence="1">
    <location>
        <begin position="63"/>
        <end position="82"/>
    </location>
</feature>
<name>A0AAD7EE22_9AGAR</name>
<keyword evidence="3" id="KW-1185">Reference proteome</keyword>
<gene>
    <name evidence="2" type="ORF">DFH08DRAFT_820644</name>
</gene>
<evidence type="ECO:0000256" key="1">
    <source>
        <dbReference type="SAM" id="MobiDB-lite"/>
    </source>
</evidence>
<protein>
    <submittedName>
        <fullName evidence="2">Uncharacterized protein</fullName>
    </submittedName>
</protein>
<reference evidence="2" key="1">
    <citation type="submission" date="2023-03" db="EMBL/GenBank/DDBJ databases">
        <title>Massive genome expansion in bonnet fungi (Mycena s.s.) driven by repeated elements and novel gene families across ecological guilds.</title>
        <authorList>
            <consortium name="Lawrence Berkeley National Laboratory"/>
            <person name="Harder C.B."/>
            <person name="Miyauchi S."/>
            <person name="Viragh M."/>
            <person name="Kuo A."/>
            <person name="Thoen E."/>
            <person name="Andreopoulos B."/>
            <person name="Lu D."/>
            <person name="Skrede I."/>
            <person name="Drula E."/>
            <person name="Henrissat B."/>
            <person name="Morin E."/>
            <person name="Kohler A."/>
            <person name="Barry K."/>
            <person name="LaButti K."/>
            <person name="Morin E."/>
            <person name="Salamov A."/>
            <person name="Lipzen A."/>
            <person name="Mereny Z."/>
            <person name="Hegedus B."/>
            <person name="Baldrian P."/>
            <person name="Stursova M."/>
            <person name="Weitz H."/>
            <person name="Taylor A."/>
            <person name="Grigoriev I.V."/>
            <person name="Nagy L.G."/>
            <person name="Martin F."/>
            <person name="Kauserud H."/>
        </authorList>
    </citation>
    <scope>NUCLEOTIDE SEQUENCE</scope>
    <source>
        <strain evidence="2">CBHHK002</strain>
    </source>
</reference>
<evidence type="ECO:0000313" key="2">
    <source>
        <dbReference type="EMBL" id="KAJ7315389.1"/>
    </source>
</evidence>
<comment type="caution">
    <text evidence="2">The sequence shown here is derived from an EMBL/GenBank/DDBJ whole genome shotgun (WGS) entry which is preliminary data.</text>
</comment>
<accession>A0AAD7EE22</accession>
<dbReference type="AlphaFoldDB" id="A0AAD7EE22"/>